<dbReference type="EMBL" id="CAKASE010000048">
    <property type="protein sequence ID" value="CAG9562437.1"/>
    <property type="molecule type" value="Genomic_DNA"/>
</dbReference>
<protein>
    <submittedName>
        <fullName evidence="1">(African queen) hypothetical protein</fullName>
    </submittedName>
</protein>
<keyword evidence="2" id="KW-1185">Reference proteome</keyword>
<name>A0A8J2QGI7_9NEOP</name>
<reference evidence="1" key="1">
    <citation type="submission" date="2021-09" db="EMBL/GenBank/DDBJ databases">
        <authorList>
            <person name="Martin H S."/>
        </authorList>
    </citation>
    <scope>NUCLEOTIDE SEQUENCE</scope>
</reference>
<comment type="caution">
    <text evidence="1">The sequence shown here is derived from an EMBL/GenBank/DDBJ whole genome shotgun (WGS) entry which is preliminary data.</text>
</comment>
<gene>
    <name evidence="1" type="ORF">DCHRY22_LOCUS3773</name>
</gene>
<sequence length="72" mass="7833">MLDLLEVRASLVEANGYRLHVNLMAYVDAIEVTSDVSYHLSIVCTRSLTAVQSALKLHQPALNDTEQCSASG</sequence>
<organism evidence="1 2">
    <name type="scientific">Danaus chrysippus</name>
    <name type="common">African queen</name>
    <dbReference type="NCBI Taxonomy" id="151541"/>
    <lineage>
        <taxon>Eukaryota</taxon>
        <taxon>Metazoa</taxon>
        <taxon>Ecdysozoa</taxon>
        <taxon>Arthropoda</taxon>
        <taxon>Hexapoda</taxon>
        <taxon>Insecta</taxon>
        <taxon>Pterygota</taxon>
        <taxon>Neoptera</taxon>
        <taxon>Endopterygota</taxon>
        <taxon>Lepidoptera</taxon>
        <taxon>Glossata</taxon>
        <taxon>Ditrysia</taxon>
        <taxon>Papilionoidea</taxon>
        <taxon>Nymphalidae</taxon>
        <taxon>Danainae</taxon>
        <taxon>Danaini</taxon>
        <taxon>Danaina</taxon>
        <taxon>Danaus</taxon>
        <taxon>Anosia</taxon>
    </lineage>
</organism>
<dbReference type="AlphaFoldDB" id="A0A8J2QGI7"/>
<accession>A0A8J2QGI7</accession>
<dbReference type="Proteomes" id="UP000789524">
    <property type="component" value="Unassembled WGS sequence"/>
</dbReference>
<evidence type="ECO:0000313" key="1">
    <source>
        <dbReference type="EMBL" id="CAG9562437.1"/>
    </source>
</evidence>
<proteinExistence type="predicted"/>
<evidence type="ECO:0000313" key="2">
    <source>
        <dbReference type="Proteomes" id="UP000789524"/>
    </source>
</evidence>